<evidence type="ECO:0000256" key="2">
    <source>
        <dbReference type="SAM" id="MobiDB-lite"/>
    </source>
</evidence>
<feature type="region of interest" description="Disordered" evidence="2">
    <location>
        <begin position="1"/>
        <end position="22"/>
    </location>
</feature>
<dbReference type="EMBL" id="JANBVN010000097">
    <property type="protein sequence ID" value="KAJ9144745.1"/>
    <property type="molecule type" value="Genomic_DNA"/>
</dbReference>
<evidence type="ECO:0000256" key="1">
    <source>
        <dbReference type="SAM" id="Coils"/>
    </source>
</evidence>
<evidence type="ECO:0000313" key="3">
    <source>
        <dbReference type="EMBL" id="KAJ9144745.1"/>
    </source>
</evidence>
<keyword evidence="1" id="KW-0175">Coiled coil</keyword>
<sequence length="1084" mass="119769">MAEPNGDGREGQHEPSWEEMEHTYLEMARKKREKEDREAAEKHRASILAERETLLALFTEREPIINELSRIDGQVRSVNNRITWKENEYKQVRNELRAKREREDAAAAAFIREGRLARQRGQLGPWPVKNGRPPAPQYGPHRYHQQPQPQHQHQHERQPQAQPYTDSRGTVYPQQLPRSPVRSPGVDGMATQRQAETALAALNNGQVPGGSDEQRMNGRASSPKHDTPAAVGAAQSDAQGVNGNAAAKEPQDLARSDHGAANPTPVATEAAIPGQAPSAATPSQAPSAAAPSQAPSAAAPGQAPSAATADGPEDAEMPDADEKIGVEVYDAEGKLIGEVKRIEERNPWIKAALQFPIVRKVEVRAGRKFGPEDLDKIYEPTDTKGTKWLSCVIQASGFVQGQECTTCAKNTGVFSECVIVPGDQRFPRCANCEWGRQACTGASLIARPKSATGAPPDAATETVPPRRSLSRKADSVPEQPQPSGGFTAVNSSATAAKKEPSIQQSIEEDPNERADGQLRKKERKSLPGGRAFHQDAAIGDETPQKKARGWRKSLPEGPSGKDGADNDEAEADEDDDTEEITRDMLVFQDDGRVFTEPEIMRGVPLEKIDEDHPYWEDSWPASLEDFIMPHLEKWQEKYEKALVESATQSSKYLANRQVNRGKAVLQYIQDGPIHPFQIVSKRYVTKKLFNYDTIHRLVQILDELKKFKIEVSPTEWVRHRLHQKFLEKGDKFALDEEVEALYHDSKVRYIRKKSGYGNIGRPSGYRMKGEVNATPRKTPRGTKRKKGGSASPDTPAPQVEPGPQPENKTPSLQAEKEAMPSPPDPSATAPPPPEPPADPRPTSSRGRRLTRPPTTDGPPAASPAPSSSTSTRRASKKPKTSHPPDPSSSSSSSTTTAPPPPAAAAAEAVAAAANDLSFDGYTTTDSFSSDPIYHHDWRIYQVKTARISSNPRVTQYYHWVDGAGAGSQEASFEHQVLKDVIPSRNKVTWGVYRQPYDFHLRLAELVCVRWARDSLKIVAVTREVKDVEFRGDLIVNFKRERTKRRFLAFLGRKKVEVVRAEREEIEAAWNAMDSQVLPDRDESE</sequence>
<dbReference type="GO" id="GO:0005681">
    <property type="term" value="C:spliceosomal complex"/>
    <property type="evidence" value="ECO:0007669"/>
    <property type="project" value="TreeGrafter"/>
</dbReference>
<feature type="compositionally biased region" description="Basic residues" evidence="2">
    <location>
        <begin position="777"/>
        <end position="787"/>
    </location>
</feature>
<dbReference type="PANTHER" id="PTHR13361:SF1">
    <property type="entry name" value="WW DOMAIN-BINDING PROTEIN 11"/>
    <property type="match status" value="1"/>
</dbReference>
<feature type="region of interest" description="Disordered" evidence="2">
    <location>
        <begin position="447"/>
        <end position="580"/>
    </location>
</feature>
<feature type="compositionally biased region" description="Pro residues" evidence="2">
    <location>
        <begin position="820"/>
        <end position="839"/>
    </location>
</feature>
<reference evidence="3" key="1">
    <citation type="submission" date="2022-07" db="EMBL/GenBank/DDBJ databases">
        <title>Fungi with potential for degradation of polypropylene.</title>
        <authorList>
            <person name="Gostincar C."/>
        </authorList>
    </citation>
    <scope>NUCLEOTIDE SEQUENCE</scope>
    <source>
        <strain evidence="3">EXF-13287</strain>
    </source>
</reference>
<accession>A0AA38VIU9</accession>
<dbReference type="PANTHER" id="PTHR13361">
    <property type="entry name" value="WW DOMAIN-BINDING PROTEIN 11"/>
    <property type="match status" value="1"/>
</dbReference>
<feature type="compositionally biased region" description="Low complexity" evidence="2">
    <location>
        <begin position="887"/>
        <end position="896"/>
    </location>
</feature>
<gene>
    <name evidence="3" type="ORF">NKR19_g6382</name>
</gene>
<feature type="compositionally biased region" description="Basic and acidic residues" evidence="2">
    <location>
        <begin position="249"/>
        <end position="258"/>
    </location>
</feature>
<dbReference type="InterPro" id="IPR022190">
    <property type="entry name" value="DUF3716"/>
</dbReference>
<feature type="compositionally biased region" description="Polar residues" evidence="2">
    <location>
        <begin position="164"/>
        <end position="177"/>
    </location>
</feature>
<feature type="compositionally biased region" description="Polar residues" evidence="2">
    <location>
        <begin position="481"/>
        <end position="494"/>
    </location>
</feature>
<keyword evidence="4" id="KW-1185">Reference proteome</keyword>
<feature type="compositionally biased region" description="Acidic residues" evidence="2">
    <location>
        <begin position="565"/>
        <end position="578"/>
    </location>
</feature>
<feature type="compositionally biased region" description="Pro residues" evidence="2">
    <location>
        <begin position="794"/>
        <end position="804"/>
    </location>
</feature>
<feature type="region of interest" description="Disordered" evidence="2">
    <location>
        <begin position="754"/>
        <end position="908"/>
    </location>
</feature>
<evidence type="ECO:0000313" key="4">
    <source>
        <dbReference type="Proteomes" id="UP001174691"/>
    </source>
</evidence>
<feature type="region of interest" description="Disordered" evidence="2">
    <location>
        <begin position="116"/>
        <end position="190"/>
    </location>
</feature>
<dbReference type="Pfam" id="PF12511">
    <property type="entry name" value="DUF3716"/>
    <property type="match status" value="1"/>
</dbReference>
<proteinExistence type="predicted"/>
<comment type="caution">
    <text evidence="3">The sequence shown here is derived from an EMBL/GenBank/DDBJ whole genome shotgun (WGS) entry which is preliminary data.</text>
</comment>
<feature type="coiled-coil region" evidence="1">
    <location>
        <begin position="75"/>
        <end position="102"/>
    </location>
</feature>
<organism evidence="3 4">
    <name type="scientific">Coniochaeta hoffmannii</name>
    <dbReference type="NCBI Taxonomy" id="91930"/>
    <lineage>
        <taxon>Eukaryota</taxon>
        <taxon>Fungi</taxon>
        <taxon>Dikarya</taxon>
        <taxon>Ascomycota</taxon>
        <taxon>Pezizomycotina</taxon>
        <taxon>Sordariomycetes</taxon>
        <taxon>Sordariomycetidae</taxon>
        <taxon>Coniochaetales</taxon>
        <taxon>Coniochaetaceae</taxon>
        <taxon>Coniochaeta</taxon>
    </lineage>
</organism>
<feature type="region of interest" description="Disordered" evidence="2">
    <location>
        <begin position="203"/>
        <end position="318"/>
    </location>
</feature>
<protein>
    <submittedName>
        <fullName evidence="3">DUF3716 domain protein</fullName>
    </submittedName>
</protein>
<feature type="compositionally biased region" description="Low complexity" evidence="2">
    <location>
        <begin position="852"/>
        <end position="872"/>
    </location>
</feature>
<dbReference type="Proteomes" id="UP001174691">
    <property type="component" value="Unassembled WGS sequence"/>
</dbReference>
<feature type="compositionally biased region" description="Low complexity" evidence="2">
    <location>
        <begin position="273"/>
        <end position="309"/>
    </location>
</feature>
<name>A0AA38VIU9_9PEZI</name>
<dbReference type="AlphaFoldDB" id="A0AA38VIU9"/>